<dbReference type="RefSeq" id="WP_258389196.1">
    <property type="nucleotide sequence ID" value="NZ_CP091430.1"/>
</dbReference>
<proteinExistence type="inferred from homology"/>
<dbReference type="SUPFAM" id="SSF55811">
    <property type="entry name" value="Nudix"/>
    <property type="match status" value="1"/>
</dbReference>
<dbReference type="PANTHER" id="PTHR43736:SF1">
    <property type="entry name" value="DIHYDRONEOPTERIN TRIPHOSPHATE DIPHOSPHATASE"/>
    <property type="match status" value="1"/>
</dbReference>
<reference evidence="5" key="1">
    <citation type="submission" date="2022-01" db="EMBL/GenBank/DDBJ databases">
        <title>Paenibacillus spongiae sp. nov., isolated from marine sponge.</title>
        <authorList>
            <person name="Li Z."/>
            <person name="Zhang M."/>
        </authorList>
    </citation>
    <scope>NUCLEOTIDE SEQUENCE</scope>
    <source>
        <strain evidence="5">PHS-Z3</strain>
    </source>
</reference>
<dbReference type="Gene3D" id="3.90.79.10">
    <property type="entry name" value="Nucleoside Triphosphate Pyrophosphohydrolase"/>
    <property type="match status" value="1"/>
</dbReference>
<dbReference type="CDD" id="cd02883">
    <property type="entry name" value="NUDIX_Hydrolase"/>
    <property type="match status" value="1"/>
</dbReference>
<keyword evidence="6" id="KW-1185">Reference proteome</keyword>
<dbReference type="InterPro" id="IPR015797">
    <property type="entry name" value="NUDIX_hydrolase-like_dom_sf"/>
</dbReference>
<name>A0ABY5SHT6_9BACL</name>
<evidence type="ECO:0000259" key="4">
    <source>
        <dbReference type="PROSITE" id="PS51462"/>
    </source>
</evidence>
<dbReference type="InterPro" id="IPR020476">
    <property type="entry name" value="Nudix_hydrolase"/>
</dbReference>
<evidence type="ECO:0000256" key="1">
    <source>
        <dbReference type="ARBA" id="ARBA00005582"/>
    </source>
</evidence>
<gene>
    <name evidence="5" type="ORF">L1F29_15445</name>
</gene>
<dbReference type="PRINTS" id="PR00502">
    <property type="entry name" value="NUDIXFAMILY"/>
</dbReference>
<dbReference type="PROSITE" id="PS00893">
    <property type="entry name" value="NUDIX_BOX"/>
    <property type="match status" value="1"/>
</dbReference>
<dbReference type="Proteomes" id="UP001057877">
    <property type="component" value="Chromosome"/>
</dbReference>
<dbReference type="EMBL" id="CP091430">
    <property type="protein sequence ID" value="UVI33143.1"/>
    <property type="molecule type" value="Genomic_DNA"/>
</dbReference>
<dbReference type="Pfam" id="PF00293">
    <property type="entry name" value="NUDIX"/>
    <property type="match status" value="1"/>
</dbReference>
<comment type="similarity">
    <text evidence="1 3">Belongs to the Nudix hydrolase family.</text>
</comment>
<protein>
    <submittedName>
        <fullName evidence="5">NUDIX domain-containing protein</fullName>
    </submittedName>
</protein>
<evidence type="ECO:0000313" key="5">
    <source>
        <dbReference type="EMBL" id="UVI33143.1"/>
    </source>
</evidence>
<sequence length="171" mass="19810">MNILREEQDIAWLPLPNTMQFVLSDRMPEQQSITSAFVLAFQGDEMILTDLHSRGWDIPGGHVEEGESPAEAARRELYEETGAIVDSVELLGYVRIRLLGERPLNYKYPYPDSCMVFYWARISQLDDIESNDEIRSRGLHNPEQARTIPWIQDNYDFYEAALSKVINRKSE</sequence>
<dbReference type="InterPro" id="IPR020084">
    <property type="entry name" value="NUDIX_hydrolase_CS"/>
</dbReference>
<dbReference type="PROSITE" id="PS51462">
    <property type="entry name" value="NUDIX"/>
    <property type="match status" value="1"/>
</dbReference>
<evidence type="ECO:0000313" key="6">
    <source>
        <dbReference type="Proteomes" id="UP001057877"/>
    </source>
</evidence>
<dbReference type="PANTHER" id="PTHR43736">
    <property type="entry name" value="ADP-RIBOSE PYROPHOSPHATASE"/>
    <property type="match status" value="1"/>
</dbReference>
<dbReference type="InterPro" id="IPR000086">
    <property type="entry name" value="NUDIX_hydrolase_dom"/>
</dbReference>
<evidence type="ECO:0000256" key="2">
    <source>
        <dbReference type="ARBA" id="ARBA00022801"/>
    </source>
</evidence>
<feature type="domain" description="Nudix hydrolase" evidence="4">
    <location>
        <begin position="1"/>
        <end position="165"/>
    </location>
</feature>
<accession>A0ABY5SHT6</accession>
<keyword evidence="2 3" id="KW-0378">Hydrolase</keyword>
<evidence type="ECO:0000256" key="3">
    <source>
        <dbReference type="RuleBase" id="RU003476"/>
    </source>
</evidence>
<organism evidence="5 6">
    <name type="scientific">Paenibacillus spongiae</name>
    <dbReference type="NCBI Taxonomy" id="2909671"/>
    <lineage>
        <taxon>Bacteria</taxon>
        <taxon>Bacillati</taxon>
        <taxon>Bacillota</taxon>
        <taxon>Bacilli</taxon>
        <taxon>Bacillales</taxon>
        <taxon>Paenibacillaceae</taxon>
        <taxon>Paenibacillus</taxon>
    </lineage>
</organism>